<feature type="domain" description="N-acetyltransferase" evidence="1">
    <location>
        <begin position="5"/>
        <end position="147"/>
    </location>
</feature>
<reference evidence="2" key="2">
    <citation type="submission" date="2020-09" db="EMBL/GenBank/DDBJ databases">
        <authorList>
            <person name="Sun Q."/>
            <person name="Zhou Y."/>
        </authorList>
    </citation>
    <scope>NUCLEOTIDE SEQUENCE</scope>
    <source>
        <strain evidence="2">CGMCC 1.15478</strain>
    </source>
</reference>
<keyword evidence="3" id="KW-1185">Reference proteome</keyword>
<dbReference type="PROSITE" id="PS51186">
    <property type="entry name" value="GNAT"/>
    <property type="match status" value="1"/>
</dbReference>
<organism evidence="2 3">
    <name type="scientific">Hoyosella rhizosphaerae</name>
    <dbReference type="NCBI Taxonomy" id="1755582"/>
    <lineage>
        <taxon>Bacteria</taxon>
        <taxon>Bacillati</taxon>
        <taxon>Actinomycetota</taxon>
        <taxon>Actinomycetes</taxon>
        <taxon>Mycobacteriales</taxon>
        <taxon>Hoyosellaceae</taxon>
        <taxon>Hoyosella</taxon>
    </lineage>
</organism>
<dbReference type="CDD" id="cd04301">
    <property type="entry name" value="NAT_SF"/>
    <property type="match status" value="1"/>
</dbReference>
<dbReference type="GO" id="GO:0016747">
    <property type="term" value="F:acyltransferase activity, transferring groups other than amino-acyl groups"/>
    <property type="evidence" value="ECO:0007669"/>
    <property type="project" value="InterPro"/>
</dbReference>
<name>A0A916U0Q7_9ACTN</name>
<proteinExistence type="predicted"/>
<dbReference type="InterPro" id="IPR016181">
    <property type="entry name" value="Acyl_CoA_acyltransferase"/>
</dbReference>
<sequence>MHTIREIHGDTQVGATALLHLRPQWHNKDELANFIDVDLRPRGYRLVGGFTDGVPSAVAVAGFRENWSTAWGHHLYIDDLSTSPAERGKGHADKLLTWVKEEAIRLGCGAIHLDSGVGEERAAAHRLYMRHQFRIASHHFTLPLNTQ</sequence>
<evidence type="ECO:0000313" key="3">
    <source>
        <dbReference type="Proteomes" id="UP000641514"/>
    </source>
</evidence>
<dbReference type="InterPro" id="IPR000182">
    <property type="entry name" value="GNAT_dom"/>
</dbReference>
<reference evidence="2" key="1">
    <citation type="journal article" date="2014" name="Int. J. Syst. Evol. Microbiol.">
        <title>Complete genome sequence of Corynebacterium casei LMG S-19264T (=DSM 44701T), isolated from a smear-ripened cheese.</title>
        <authorList>
            <consortium name="US DOE Joint Genome Institute (JGI-PGF)"/>
            <person name="Walter F."/>
            <person name="Albersmeier A."/>
            <person name="Kalinowski J."/>
            <person name="Ruckert C."/>
        </authorList>
    </citation>
    <scope>NUCLEOTIDE SEQUENCE</scope>
    <source>
        <strain evidence="2">CGMCC 1.15478</strain>
    </source>
</reference>
<dbReference type="RefSeq" id="WP_188670200.1">
    <property type="nucleotide sequence ID" value="NZ_BMJH01000001.1"/>
</dbReference>
<evidence type="ECO:0000313" key="2">
    <source>
        <dbReference type="EMBL" id="GGC54986.1"/>
    </source>
</evidence>
<gene>
    <name evidence="2" type="ORF">GCM10011410_04240</name>
</gene>
<protein>
    <recommendedName>
        <fullName evidence="1">N-acetyltransferase domain-containing protein</fullName>
    </recommendedName>
</protein>
<evidence type="ECO:0000259" key="1">
    <source>
        <dbReference type="PROSITE" id="PS51186"/>
    </source>
</evidence>
<dbReference type="EMBL" id="BMJH01000001">
    <property type="protein sequence ID" value="GGC54986.1"/>
    <property type="molecule type" value="Genomic_DNA"/>
</dbReference>
<dbReference type="Gene3D" id="3.40.630.30">
    <property type="match status" value="1"/>
</dbReference>
<dbReference type="SUPFAM" id="SSF55729">
    <property type="entry name" value="Acyl-CoA N-acyltransferases (Nat)"/>
    <property type="match status" value="1"/>
</dbReference>
<dbReference type="AlphaFoldDB" id="A0A916U0Q7"/>
<comment type="caution">
    <text evidence="2">The sequence shown here is derived from an EMBL/GenBank/DDBJ whole genome shotgun (WGS) entry which is preliminary data.</text>
</comment>
<accession>A0A916U0Q7</accession>
<dbReference type="Pfam" id="PF00583">
    <property type="entry name" value="Acetyltransf_1"/>
    <property type="match status" value="1"/>
</dbReference>
<dbReference type="Proteomes" id="UP000641514">
    <property type="component" value="Unassembled WGS sequence"/>
</dbReference>